<evidence type="ECO:0000256" key="5">
    <source>
        <dbReference type="ARBA" id="ARBA00022741"/>
    </source>
</evidence>
<dbReference type="Pfam" id="PF01627">
    <property type="entry name" value="Hpt"/>
    <property type="match status" value="1"/>
</dbReference>
<dbReference type="SMART" id="SM00073">
    <property type="entry name" value="HPT"/>
    <property type="match status" value="1"/>
</dbReference>
<evidence type="ECO:0000256" key="1">
    <source>
        <dbReference type="ARBA" id="ARBA00000085"/>
    </source>
</evidence>
<feature type="domain" description="HPt" evidence="9">
    <location>
        <begin position="1"/>
        <end position="105"/>
    </location>
</feature>
<dbReference type="InterPro" id="IPR036641">
    <property type="entry name" value="HPT_dom_sf"/>
</dbReference>
<dbReference type="PROSITE" id="PS50851">
    <property type="entry name" value="CHEW"/>
    <property type="match status" value="1"/>
</dbReference>
<evidence type="ECO:0000256" key="7">
    <source>
        <dbReference type="SAM" id="MobiDB-lite"/>
    </source>
</evidence>
<keyword evidence="3" id="KW-0597">Phosphoprotein</keyword>
<dbReference type="AlphaFoldDB" id="A0AA48RCZ6"/>
<dbReference type="PANTHER" id="PTHR43395:SF10">
    <property type="entry name" value="CHEMOTAXIS PROTEIN CHEA"/>
    <property type="match status" value="1"/>
</dbReference>
<keyword evidence="6" id="KW-0418">Kinase</keyword>
<feature type="domain" description="CheW-like" evidence="8">
    <location>
        <begin position="928"/>
        <end position="1068"/>
    </location>
</feature>
<dbReference type="PROSITE" id="PS50894">
    <property type="entry name" value="HPT"/>
    <property type="match status" value="1"/>
</dbReference>
<dbReference type="EC" id="2.7.13.3" evidence="2"/>
<dbReference type="InterPro" id="IPR008207">
    <property type="entry name" value="Sig_transdc_His_kin_Hpt_dom"/>
</dbReference>
<organism evidence="10">
    <name type="scientific">freshwater sediment metagenome</name>
    <dbReference type="NCBI Taxonomy" id="556182"/>
    <lineage>
        <taxon>unclassified sequences</taxon>
        <taxon>metagenomes</taxon>
        <taxon>ecological metagenomes</taxon>
    </lineage>
</organism>
<keyword evidence="5" id="KW-0547">Nucleotide-binding</keyword>
<dbReference type="SMART" id="SM00260">
    <property type="entry name" value="CheW"/>
    <property type="match status" value="1"/>
</dbReference>
<dbReference type="Gene3D" id="2.30.30.40">
    <property type="entry name" value="SH3 Domains"/>
    <property type="match status" value="1"/>
</dbReference>
<gene>
    <name evidence="10" type="ORF">AMST5_00625</name>
</gene>
<dbReference type="EMBL" id="OY288114">
    <property type="protein sequence ID" value="CAJ0853209.1"/>
    <property type="molecule type" value="Genomic_DNA"/>
</dbReference>
<feature type="region of interest" description="Disordered" evidence="7">
    <location>
        <begin position="674"/>
        <end position="694"/>
    </location>
</feature>
<dbReference type="Gene3D" id="1.20.120.160">
    <property type="entry name" value="HPT domain"/>
    <property type="match status" value="1"/>
</dbReference>
<evidence type="ECO:0000256" key="6">
    <source>
        <dbReference type="ARBA" id="ARBA00022777"/>
    </source>
</evidence>
<dbReference type="PANTHER" id="PTHR43395">
    <property type="entry name" value="SENSOR HISTIDINE KINASE CHEA"/>
    <property type="match status" value="1"/>
</dbReference>
<evidence type="ECO:0000256" key="4">
    <source>
        <dbReference type="ARBA" id="ARBA00022679"/>
    </source>
</evidence>
<dbReference type="InterPro" id="IPR036890">
    <property type="entry name" value="HATPase_C_sf"/>
</dbReference>
<dbReference type="GO" id="GO:0004673">
    <property type="term" value="F:protein histidine kinase activity"/>
    <property type="evidence" value="ECO:0007669"/>
    <property type="project" value="UniProtKB-EC"/>
</dbReference>
<evidence type="ECO:0000259" key="9">
    <source>
        <dbReference type="PROSITE" id="PS50894"/>
    </source>
</evidence>
<dbReference type="GO" id="GO:0000160">
    <property type="term" value="P:phosphorelay signal transduction system"/>
    <property type="evidence" value="ECO:0007669"/>
    <property type="project" value="InterPro"/>
</dbReference>
<evidence type="ECO:0000313" key="10">
    <source>
        <dbReference type="EMBL" id="CAJ0853209.1"/>
    </source>
</evidence>
<dbReference type="InterPro" id="IPR002545">
    <property type="entry name" value="CheW-lke_dom"/>
</dbReference>
<dbReference type="CDD" id="cd00088">
    <property type="entry name" value="HPT"/>
    <property type="match status" value="1"/>
</dbReference>
<evidence type="ECO:0000256" key="3">
    <source>
        <dbReference type="ARBA" id="ARBA00022553"/>
    </source>
</evidence>
<dbReference type="InterPro" id="IPR051315">
    <property type="entry name" value="Bact_Chemotaxis_CheA"/>
</dbReference>
<comment type="catalytic activity">
    <reaction evidence="1">
        <text>ATP + protein L-histidine = ADP + protein N-phospho-L-histidine.</text>
        <dbReference type="EC" id="2.7.13.3"/>
    </reaction>
</comment>
<protein>
    <recommendedName>
        <fullName evidence="2">histidine kinase</fullName>
        <ecNumber evidence="2">2.7.13.3</ecNumber>
    </recommendedName>
</protein>
<dbReference type="Gene3D" id="3.30.565.10">
    <property type="entry name" value="Histidine kinase-like ATPase, C-terminal domain"/>
    <property type="match status" value="1"/>
</dbReference>
<dbReference type="Pfam" id="PF01584">
    <property type="entry name" value="CheW"/>
    <property type="match status" value="1"/>
</dbReference>
<proteinExistence type="predicted"/>
<evidence type="ECO:0000259" key="8">
    <source>
        <dbReference type="PROSITE" id="PS50851"/>
    </source>
</evidence>
<accession>A0AA48RCZ6</accession>
<dbReference type="SUPFAM" id="SSF47226">
    <property type="entry name" value="Histidine-containing phosphotransfer domain, HPT domain"/>
    <property type="match status" value="1"/>
</dbReference>
<evidence type="ECO:0000256" key="2">
    <source>
        <dbReference type="ARBA" id="ARBA00012438"/>
    </source>
</evidence>
<name>A0AA48RCZ6_9ZZZZ</name>
<dbReference type="GO" id="GO:0006935">
    <property type="term" value="P:chemotaxis"/>
    <property type="evidence" value="ECO:0007669"/>
    <property type="project" value="InterPro"/>
</dbReference>
<keyword evidence="4" id="KW-0808">Transferase</keyword>
<reference evidence="10" key="1">
    <citation type="submission" date="2023-07" db="EMBL/GenBank/DDBJ databases">
        <authorList>
            <person name="Pelsma A.J. K."/>
        </authorList>
    </citation>
    <scope>NUCLEOTIDE SEQUENCE</scope>
</reference>
<sequence>MSDDIDEIWALYADDGAQSLDTVEAALLKLRKDATNREAIAELFRAMHTFKGNSRLLGLEQIESCAHIAEDLVGLVRDEGVEFDVELLEMLLEASDRLREMMEMAVTTRRDVEESISESITDRMREKYRRLKALQAIGAAQIPLVPDQAAEASAEIAGANPPAESETFETAVIFEAPKESLAADPMYLQIFLEIARESLSAISAAMRSAALQGEARIKAIFDAVDSLNNAATRIAIPEWPNLAAEFYSAASDDSRLSEILEKAESLYRRTSGVDEPDPTLTPSSEVRETEISMETAAGKMESDADVMTLERVTGYVAEEFQDSFSPTAGSVGAAAFLQEIAPHLDALCDAIIAAHEPQDCRIEAFCGPIQKAASRQGYIRIADTVAELPGSLADARRFERLFSEFHEDLCLIESSELGLTPNSGVSKKAARLLNSWYANHMPATLAELGAALNAAPQEIDWDRVVAFQERLRRACNYLGLEVAGRVAVVLLDLSARVVSGEIPPDPVLVKVVASFNNAIRSLVLDQSLGIDGGEAMQRLLSESVEVTEVLSGAAPVRSIEKLLGLPDSFKGILSPESAKAAAESFARGERFFIVRADTDAYPELTQWFFDWVNTGGKMIGCVTVPAEKPIFDFLLTSRIDAEGVTAELLELDPTGEALRIMEVLGIASLEGADGNGEEAGRGSRFDGGGGRSAASSSQMLESIEEIVTGHGAIRDILAGFEQKRFLAVIDQAMAAHGSWGKARAAVNRQLQDWQDDFERLIDIETQLHKRLHQLQEDTVAARSRPASTLIQFLIEYGAGAAQRHSRALRFTPCHQTELIDLDLLEKLAEPLRALISISITHSIEPPTVRLGKGKASEAEMRIGVARYLDRVVATVEDDGAGLDGPTRSSPALQTVMESIRAKGGEVEIGASEAGGVRFEVVLPLSMAVLGGMIVRAGPIMYVVPIHAIQRIVHLDLSSLIYLSADGCNIQVKLGPERIVPIRFLSESSESRSLILTPAEKASDVRYLFVVAENNGRQIALSIDEVVGEQLVIVRPMKGYLSSIPNVTGCALLSNGEIGMVLDMARIVA</sequence>
<dbReference type="SUPFAM" id="SSF50341">
    <property type="entry name" value="CheW-like"/>
    <property type="match status" value="1"/>
</dbReference>
<dbReference type="SUPFAM" id="SSF55874">
    <property type="entry name" value="ATPase domain of HSP90 chaperone/DNA topoisomerase II/histidine kinase"/>
    <property type="match status" value="1"/>
</dbReference>
<dbReference type="InterPro" id="IPR036061">
    <property type="entry name" value="CheW-like_dom_sf"/>
</dbReference>